<gene>
    <name evidence="1" type="ORF">NM208_g10188</name>
</gene>
<comment type="caution">
    <text evidence="1">The sequence shown here is derived from an EMBL/GenBank/DDBJ whole genome shotgun (WGS) entry which is preliminary data.</text>
</comment>
<accession>A0ACC1RYQ4</accession>
<dbReference type="Proteomes" id="UP001148629">
    <property type="component" value="Unassembled WGS sequence"/>
</dbReference>
<organism evidence="1 2">
    <name type="scientific">Fusarium decemcellulare</name>
    <dbReference type="NCBI Taxonomy" id="57161"/>
    <lineage>
        <taxon>Eukaryota</taxon>
        <taxon>Fungi</taxon>
        <taxon>Dikarya</taxon>
        <taxon>Ascomycota</taxon>
        <taxon>Pezizomycotina</taxon>
        <taxon>Sordariomycetes</taxon>
        <taxon>Hypocreomycetidae</taxon>
        <taxon>Hypocreales</taxon>
        <taxon>Nectriaceae</taxon>
        <taxon>Fusarium</taxon>
        <taxon>Fusarium decemcellulare species complex</taxon>
    </lineage>
</organism>
<evidence type="ECO:0000313" key="1">
    <source>
        <dbReference type="EMBL" id="KAJ3528457.1"/>
    </source>
</evidence>
<proteinExistence type="predicted"/>
<protein>
    <submittedName>
        <fullName evidence="1">Uncharacterized protein</fullName>
    </submittedName>
</protein>
<reference evidence="1" key="1">
    <citation type="submission" date="2022-08" db="EMBL/GenBank/DDBJ databases">
        <title>Genome Sequence of Fusarium decemcellulare.</title>
        <authorList>
            <person name="Buettner E."/>
        </authorList>
    </citation>
    <scope>NUCLEOTIDE SEQUENCE</scope>
    <source>
        <strain evidence="1">Babe19</strain>
    </source>
</reference>
<evidence type="ECO:0000313" key="2">
    <source>
        <dbReference type="Proteomes" id="UP001148629"/>
    </source>
</evidence>
<keyword evidence="2" id="KW-1185">Reference proteome</keyword>
<name>A0ACC1RYQ4_9HYPO</name>
<dbReference type="EMBL" id="JANRMS010001406">
    <property type="protein sequence ID" value="KAJ3528457.1"/>
    <property type="molecule type" value="Genomic_DNA"/>
</dbReference>
<sequence length="490" mass="54181">MTYSLISWLVLAALPIAAVLYLVRLNRLLQGTPCEPRKLLGPPWTPELLDDTYKRLVKSPIDYTNRLPPRLERRYIVTGGNGLVGGHIVLQLLARGTPPKSIRIIDIRQTERNDMLNGPATEVDFVQTDITSATSVDAAFDKPWDPSVAKLPLTAFHTAAVIIPSARSKYLYGFPEAVNVQGTKNVLAAARRAGADIFSSTSSASIGIRPVEAFVPPWLAEPRNYWQILDESDFFRPLRPHEEFFGNYPASKAVAERLVCAENDENFRTGCIRPSNGVYGNPTDNLMGGPLAKEVLPTWLPHVIQSFVHGANVAIAHLHHEAVLVRKDCPQAGRPFVVTDPNPPITYGNMYSAIKTLSIHPFRLVLLPPIVILLMSYAVEWYTLLPYRFPFLKGILPELEGDVKYLQPGMFSICTHLVGSDAEAKKPMNEGGLGYEGVLTTLEGMVMEVMEWNREHSNDYNGRAKRAYTTSVSLAEKIQQLGAVGSAVKA</sequence>